<reference evidence="1 2" key="1">
    <citation type="submission" date="2017-07" db="EMBL/GenBank/DDBJ databases">
        <title>First draft Genome Sequence of Nocardia cerradoensis isolated from human infection.</title>
        <authorList>
            <person name="Carrasco G."/>
        </authorList>
    </citation>
    <scope>NUCLEOTIDE SEQUENCE [LARGE SCALE GENOMIC DNA]</scope>
    <source>
        <strain evidence="1 2">CNM20130759</strain>
    </source>
</reference>
<protein>
    <recommendedName>
        <fullName evidence="3">HTH marR-type domain-containing protein</fullName>
    </recommendedName>
</protein>
<sequence length="61" mass="6843">MIEITDAGRELVAEATRELNERVFALPGLAPDRLQQLLRLLAEFRQSAGDFDTGDTPTRWA</sequence>
<dbReference type="AlphaFoldDB" id="A0A231GSJ1"/>
<comment type="caution">
    <text evidence="1">The sequence shown here is derived from an EMBL/GenBank/DDBJ whole genome shotgun (WGS) entry which is preliminary data.</text>
</comment>
<evidence type="ECO:0008006" key="3">
    <source>
        <dbReference type="Google" id="ProtNLM"/>
    </source>
</evidence>
<name>A0A231GSJ1_9NOCA</name>
<proteinExistence type="predicted"/>
<organism evidence="1 2">
    <name type="scientific">Nocardia cerradoensis</name>
    <dbReference type="NCBI Taxonomy" id="85688"/>
    <lineage>
        <taxon>Bacteria</taxon>
        <taxon>Bacillati</taxon>
        <taxon>Actinomycetota</taxon>
        <taxon>Actinomycetes</taxon>
        <taxon>Mycobacteriales</taxon>
        <taxon>Nocardiaceae</taxon>
        <taxon>Nocardia</taxon>
    </lineage>
</organism>
<evidence type="ECO:0000313" key="1">
    <source>
        <dbReference type="EMBL" id="OXR39535.1"/>
    </source>
</evidence>
<evidence type="ECO:0000313" key="2">
    <source>
        <dbReference type="Proteomes" id="UP000215506"/>
    </source>
</evidence>
<dbReference type="EMBL" id="NGAF01000718">
    <property type="protein sequence ID" value="OXR39535.1"/>
    <property type="molecule type" value="Genomic_DNA"/>
</dbReference>
<keyword evidence="2" id="KW-1185">Reference proteome</keyword>
<dbReference type="Proteomes" id="UP000215506">
    <property type="component" value="Unassembled WGS sequence"/>
</dbReference>
<accession>A0A231GSJ1</accession>
<dbReference type="InterPro" id="IPR036388">
    <property type="entry name" value="WH-like_DNA-bd_sf"/>
</dbReference>
<gene>
    <name evidence="1" type="ORF">B7C42_08397</name>
</gene>
<dbReference type="Gene3D" id="1.10.10.10">
    <property type="entry name" value="Winged helix-like DNA-binding domain superfamily/Winged helix DNA-binding domain"/>
    <property type="match status" value="1"/>
</dbReference>